<dbReference type="RefSeq" id="WP_204423822.1">
    <property type="nucleotide sequence ID" value="NZ_CP070228.1"/>
</dbReference>
<gene>
    <name evidence="1" type="ORF">JTE88_06790</name>
</gene>
<name>A0ABX7IIX0_9ACTO</name>
<keyword evidence="2" id="KW-1185">Reference proteome</keyword>
<evidence type="ECO:0000313" key="2">
    <source>
        <dbReference type="Proteomes" id="UP000602653"/>
    </source>
</evidence>
<dbReference type="EMBL" id="CP070228">
    <property type="protein sequence ID" value="QRV01793.1"/>
    <property type="molecule type" value="Genomic_DNA"/>
</dbReference>
<protein>
    <submittedName>
        <fullName evidence="1">Uncharacterized protein</fullName>
    </submittedName>
</protein>
<dbReference type="Proteomes" id="UP000602653">
    <property type="component" value="Chromosome"/>
</dbReference>
<sequence length="67" mass="7724">MASRIRAQRFTGTPFDRVLDFALLLYMDAEDFRVVLGFVHRDGETRQVASIFEQKKGEPDVRLHQAA</sequence>
<evidence type="ECO:0000313" key="1">
    <source>
        <dbReference type="EMBL" id="QRV01793.1"/>
    </source>
</evidence>
<reference evidence="1 2" key="1">
    <citation type="submission" date="2021-02" db="EMBL/GenBank/DDBJ databases">
        <title>Complete Genome Sequence of Arcanobacterium phocisimile strain DSM 26142T from a harbour seal.</title>
        <authorList>
            <person name="Borowiak M."/>
            <person name="Alssahen M."/>
            <person name="Malorny B."/>
            <person name="Laemmler C."/>
            <person name="Siebert U."/>
            <person name="Ploetz M."/>
            <person name="Abdulmawjood A."/>
        </authorList>
    </citation>
    <scope>NUCLEOTIDE SEQUENCE [LARGE SCALE GENOMIC DNA]</scope>
    <source>
        <strain evidence="1 2">DSM 26142</strain>
    </source>
</reference>
<accession>A0ABX7IIX0</accession>
<proteinExistence type="predicted"/>
<organism evidence="1 2">
    <name type="scientific">Arcanobacterium phocisimile</name>
    <dbReference type="NCBI Taxonomy" id="1302235"/>
    <lineage>
        <taxon>Bacteria</taxon>
        <taxon>Bacillati</taxon>
        <taxon>Actinomycetota</taxon>
        <taxon>Actinomycetes</taxon>
        <taxon>Actinomycetales</taxon>
        <taxon>Actinomycetaceae</taxon>
        <taxon>Arcanobacterium</taxon>
    </lineage>
</organism>